<organism evidence="2 3">
    <name type="scientific">Paracoccus methylarcula</name>
    <dbReference type="NCBI Taxonomy" id="72022"/>
    <lineage>
        <taxon>Bacteria</taxon>
        <taxon>Pseudomonadati</taxon>
        <taxon>Pseudomonadota</taxon>
        <taxon>Alphaproteobacteria</taxon>
        <taxon>Rhodobacterales</taxon>
        <taxon>Paracoccaceae</taxon>
        <taxon>Paracoccus</taxon>
    </lineage>
</organism>
<comment type="caution">
    <text evidence="2">The sequence shown here is derived from an EMBL/GenBank/DDBJ whole genome shotgun (WGS) entry which is preliminary data.</text>
</comment>
<dbReference type="RefSeq" id="WP_106690987.1">
    <property type="nucleotide sequence ID" value="NZ_PXNQ02000004.1"/>
</dbReference>
<evidence type="ECO:0008006" key="4">
    <source>
        <dbReference type="Google" id="ProtNLM"/>
    </source>
</evidence>
<feature type="signal peptide" evidence="1">
    <location>
        <begin position="1"/>
        <end position="19"/>
    </location>
</feature>
<evidence type="ECO:0000313" key="3">
    <source>
        <dbReference type="Proteomes" id="UP000238137"/>
    </source>
</evidence>
<evidence type="ECO:0000313" key="2">
    <source>
        <dbReference type="EMBL" id="RNF35012.1"/>
    </source>
</evidence>
<gene>
    <name evidence="2" type="ORF">A7A09_008525</name>
</gene>
<dbReference type="OrthoDB" id="7866682at2"/>
<dbReference type="EMBL" id="PXNQ02000004">
    <property type="protein sequence ID" value="RNF35012.1"/>
    <property type="molecule type" value="Genomic_DNA"/>
</dbReference>
<feature type="chain" id="PRO_5018679042" description="DUF1311 domain-containing protein" evidence="1">
    <location>
        <begin position="20"/>
        <end position="160"/>
    </location>
</feature>
<reference evidence="2" key="1">
    <citation type="submission" date="2018-05" db="EMBL/GenBank/DDBJ databases">
        <title>Reclassification of Methylarcula marina and Methylarcula terricola as Paracoccus methylarcula sp.nov., comb.nov. and Paracoccus terricola comb.nov.</title>
        <authorList>
            <person name="Shmareva M.N."/>
            <person name="Doronina N.V."/>
            <person name="Vasilenko O.V."/>
            <person name="Tarlachkov S.V."/>
            <person name="Trotsenko Y.A."/>
        </authorList>
    </citation>
    <scope>NUCLEOTIDE SEQUENCE [LARGE SCALE GENOMIC DNA]</scope>
    <source>
        <strain evidence="2">VKM B-2159</strain>
    </source>
</reference>
<sequence length="160" mass="17183">MVRNLLLALCLALPVTAFAEGDENGAVPQLRACVEDSASNGAELAGCIDAAHRECLQYPPDTAPDAAAKCFLDRKKTWGDAISEQMDSLKEGTGGQAFEIARIDTRYDLTANLLQCDRLTELAQLQDLPDPRIKAQQARCEATATGLTLIKLLLRPGAAK</sequence>
<protein>
    <recommendedName>
        <fullName evidence="4">DUF1311 domain-containing protein</fullName>
    </recommendedName>
</protein>
<accession>A0A3R7LKK1</accession>
<dbReference type="Proteomes" id="UP000238137">
    <property type="component" value="Unassembled WGS sequence"/>
</dbReference>
<keyword evidence="1" id="KW-0732">Signal</keyword>
<evidence type="ECO:0000256" key="1">
    <source>
        <dbReference type="SAM" id="SignalP"/>
    </source>
</evidence>
<proteinExistence type="predicted"/>
<dbReference type="AlphaFoldDB" id="A0A3R7LKK1"/>
<keyword evidence="3" id="KW-1185">Reference proteome</keyword>
<name>A0A3R7LKK1_9RHOB</name>